<evidence type="ECO:0000313" key="4">
    <source>
        <dbReference type="Proteomes" id="UP000002051"/>
    </source>
</evidence>
<sequence>MAAWTTKVENNNDNNRNNLNRGVELIPVIRVCNNIPTIVTRASRIVDNSRRTVKDIARQSVLITYILSFLKPMISSTGNSTSPNNFTTKEIGIEQRDMSEETTQVGSECLEKE</sequence>
<dbReference type="HOGENOM" id="CLU_2137218_0_0_1"/>
<reference evidence="2 4" key="2">
    <citation type="journal article" date="2014" name="BMC Genomics">
        <title>An improved genome release (version Mt4.0) for the model legume Medicago truncatula.</title>
        <authorList>
            <person name="Tang H."/>
            <person name="Krishnakumar V."/>
            <person name="Bidwell S."/>
            <person name="Rosen B."/>
            <person name="Chan A."/>
            <person name="Zhou S."/>
            <person name="Gentzbittel L."/>
            <person name="Childs K.L."/>
            <person name="Yandell M."/>
            <person name="Gundlach H."/>
            <person name="Mayer K.F."/>
            <person name="Schwartz D.C."/>
            <person name="Town C.D."/>
        </authorList>
    </citation>
    <scope>GENOME REANNOTATION</scope>
    <source>
        <strain evidence="2">A17</strain>
        <strain evidence="3 4">cv. Jemalong A17</strain>
    </source>
</reference>
<dbReference type="AlphaFoldDB" id="A0A072UB97"/>
<feature type="compositionally biased region" description="Polar residues" evidence="1">
    <location>
        <begin position="77"/>
        <end position="88"/>
    </location>
</feature>
<reference evidence="2 4" key="1">
    <citation type="journal article" date="2011" name="Nature">
        <title>The Medicago genome provides insight into the evolution of rhizobial symbioses.</title>
        <authorList>
            <person name="Young N.D."/>
            <person name="Debelle F."/>
            <person name="Oldroyd G.E."/>
            <person name="Geurts R."/>
            <person name="Cannon S.B."/>
            <person name="Udvardi M.K."/>
            <person name="Benedito V.A."/>
            <person name="Mayer K.F."/>
            <person name="Gouzy J."/>
            <person name="Schoof H."/>
            <person name="Van de Peer Y."/>
            <person name="Proost S."/>
            <person name="Cook D.R."/>
            <person name="Meyers B.C."/>
            <person name="Spannagl M."/>
            <person name="Cheung F."/>
            <person name="De Mita S."/>
            <person name="Krishnakumar V."/>
            <person name="Gundlach H."/>
            <person name="Zhou S."/>
            <person name="Mudge J."/>
            <person name="Bharti A.K."/>
            <person name="Murray J.D."/>
            <person name="Naoumkina M.A."/>
            <person name="Rosen B."/>
            <person name="Silverstein K.A."/>
            <person name="Tang H."/>
            <person name="Rombauts S."/>
            <person name="Zhao P.X."/>
            <person name="Zhou P."/>
            <person name="Barbe V."/>
            <person name="Bardou P."/>
            <person name="Bechner M."/>
            <person name="Bellec A."/>
            <person name="Berger A."/>
            <person name="Berges H."/>
            <person name="Bidwell S."/>
            <person name="Bisseling T."/>
            <person name="Choisne N."/>
            <person name="Couloux A."/>
            <person name="Denny R."/>
            <person name="Deshpande S."/>
            <person name="Dai X."/>
            <person name="Doyle J.J."/>
            <person name="Dudez A.M."/>
            <person name="Farmer A.D."/>
            <person name="Fouteau S."/>
            <person name="Franken C."/>
            <person name="Gibelin C."/>
            <person name="Gish J."/>
            <person name="Goldstein S."/>
            <person name="Gonzalez A.J."/>
            <person name="Green P.J."/>
            <person name="Hallab A."/>
            <person name="Hartog M."/>
            <person name="Hua A."/>
            <person name="Humphray S.J."/>
            <person name="Jeong D.H."/>
            <person name="Jing Y."/>
            <person name="Jocker A."/>
            <person name="Kenton S.M."/>
            <person name="Kim D.J."/>
            <person name="Klee K."/>
            <person name="Lai H."/>
            <person name="Lang C."/>
            <person name="Lin S."/>
            <person name="Macmil S.L."/>
            <person name="Magdelenat G."/>
            <person name="Matthews L."/>
            <person name="McCorrison J."/>
            <person name="Monaghan E.L."/>
            <person name="Mun J.H."/>
            <person name="Najar F.Z."/>
            <person name="Nicholson C."/>
            <person name="Noirot C."/>
            <person name="O'Bleness M."/>
            <person name="Paule C.R."/>
            <person name="Poulain J."/>
            <person name="Prion F."/>
            <person name="Qin B."/>
            <person name="Qu C."/>
            <person name="Retzel E.F."/>
            <person name="Riddle C."/>
            <person name="Sallet E."/>
            <person name="Samain S."/>
            <person name="Samson N."/>
            <person name="Sanders I."/>
            <person name="Saurat O."/>
            <person name="Scarpelli C."/>
            <person name="Schiex T."/>
            <person name="Segurens B."/>
            <person name="Severin A.J."/>
            <person name="Sherrier D.J."/>
            <person name="Shi R."/>
            <person name="Sims S."/>
            <person name="Singer S.R."/>
            <person name="Sinharoy S."/>
            <person name="Sterck L."/>
            <person name="Viollet A."/>
            <person name="Wang B.B."/>
            <person name="Wang K."/>
            <person name="Wang M."/>
            <person name="Wang X."/>
            <person name="Warfsmann J."/>
            <person name="Weissenbach J."/>
            <person name="White D.D."/>
            <person name="White J.D."/>
            <person name="Wiley G.B."/>
            <person name="Wincker P."/>
            <person name="Xing Y."/>
            <person name="Yang L."/>
            <person name="Yao Z."/>
            <person name="Ying F."/>
            <person name="Zhai J."/>
            <person name="Zhou L."/>
            <person name="Zuber A."/>
            <person name="Denarie J."/>
            <person name="Dixon R.A."/>
            <person name="May G.D."/>
            <person name="Schwartz D.C."/>
            <person name="Rogers J."/>
            <person name="Quetier F."/>
            <person name="Town C.D."/>
            <person name="Roe B.A."/>
        </authorList>
    </citation>
    <scope>NUCLEOTIDE SEQUENCE [LARGE SCALE GENOMIC DNA]</scope>
    <source>
        <strain evidence="2">A17</strain>
        <strain evidence="3 4">cv. Jemalong A17</strain>
    </source>
</reference>
<keyword evidence="4" id="KW-1185">Reference proteome</keyword>
<reference evidence="3" key="3">
    <citation type="submission" date="2015-04" db="UniProtKB">
        <authorList>
            <consortium name="EnsemblPlants"/>
        </authorList>
    </citation>
    <scope>IDENTIFICATION</scope>
    <source>
        <strain evidence="3">cv. Jemalong A17</strain>
    </source>
</reference>
<organism evidence="2 4">
    <name type="scientific">Medicago truncatula</name>
    <name type="common">Barrel medic</name>
    <name type="synonym">Medicago tribuloides</name>
    <dbReference type="NCBI Taxonomy" id="3880"/>
    <lineage>
        <taxon>Eukaryota</taxon>
        <taxon>Viridiplantae</taxon>
        <taxon>Streptophyta</taxon>
        <taxon>Embryophyta</taxon>
        <taxon>Tracheophyta</taxon>
        <taxon>Spermatophyta</taxon>
        <taxon>Magnoliopsida</taxon>
        <taxon>eudicotyledons</taxon>
        <taxon>Gunneridae</taxon>
        <taxon>Pentapetalae</taxon>
        <taxon>rosids</taxon>
        <taxon>fabids</taxon>
        <taxon>Fabales</taxon>
        <taxon>Fabaceae</taxon>
        <taxon>Papilionoideae</taxon>
        <taxon>50 kb inversion clade</taxon>
        <taxon>NPAAA clade</taxon>
        <taxon>Hologalegina</taxon>
        <taxon>IRL clade</taxon>
        <taxon>Trifolieae</taxon>
        <taxon>Medicago</taxon>
    </lineage>
</organism>
<accession>A0A072UB97</accession>
<dbReference type="EMBL" id="CM001222">
    <property type="protein sequence ID" value="KEH26343.1"/>
    <property type="molecule type" value="Genomic_DNA"/>
</dbReference>
<evidence type="ECO:0000256" key="1">
    <source>
        <dbReference type="SAM" id="MobiDB-lite"/>
    </source>
</evidence>
<name>A0A072UB97_MEDTR</name>
<evidence type="ECO:0000313" key="2">
    <source>
        <dbReference type="EMBL" id="KEH26343.1"/>
    </source>
</evidence>
<dbReference type="EnsemblPlants" id="KEH26343">
    <property type="protein sequence ID" value="KEH26343"/>
    <property type="gene ID" value="MTR_6g453210"/>
</dbReference>
<feature type="region of interest" description="Disordered" evidence="1">
    <location>
        <begin position="77"/>
        <end position="113"/>
    </location>
</feature>
<evidence type="ECO:0000313" key="3">
    <source>
        <dbReference type="EnsemblPlants" id="KEH26343"/>
    </source>
</evidence>
<dbReference type="Proteomes" id="UP000002051">
    <property type="component" value="Chromosome 6"/>
</dbReference>
<gene>
    <name evidence="2" type="ordered locus">MTR_6g453210</name>
</gene>
<proteinExistence type="predicted"/>
<protein>
    <submittedName>
        <fullName evidence="2 3">Uncharacterized protein</fullName>
    </submittedName>
</protein>